<evidence type="ECO:0000256" key="1">
    <source>
        <dbReference type="SAM" id="MobiDB-lite"/>
    </source>
</evidence>
<dbReference type="AlphaFoldDB" id="A0AAV8E6X1"/>
<sequence>MSEESLLLPQIRRGDSPTVPAFVQFLRGAIIPVWARCIVFLLFAAVLPLISYAFLGLQHRYHLIVQVALSTSSAVAFYTLAREQFVPHFKMLSQPVYCDKIMKIGMFLLYLFLLSFGIVDLCYRYPNEAFSWVSRLLAIVDLLSLVYRVALVLTCSFMFSWTCYLHTLHLKGVSDQFEASPDMSEIEASPDMSEILYSQIEMKEQLITTSADYQSFVVIGLVGTAVLYQISTTFWLTQPQQDIDWFGNMELMLCSACLVCSMFMCLYSASCANSLAHGLASSVATWHAQTTIGPPTASCDSSVGPNMTTSVEGSQPKPSSSLVTPNTASKSPIPPPTTSGSVSTPADPVDSSAALYHRREALVKFMENNYMGVMAFGLRIDGAWLYGLFTFEVSLILWLLGKTLHF</sequence>
<comment type="caution">
    <text evidence="3">The sequence shown here is derived from an EMBL/GenBank/DDBJ whole genome shotgun (WGS) entry which is preliminary data.</text>
</comment>
<name>A0AAV8E6X1_9POAL</name>
<reference evidence="3" key="1">
    <citation type="submission" date="2022-08" db="EMBL/GenBank/DDBJ databases">
        <authorList>
            <person name="Marques A."/>
        </authorList>
    </citation>
    <scope>NUCLEOTIDE SEQUENCE</scope>
    <source>
        <strain evidence="3">RhyPub2mFocal</strain>
        <tissue evidence="3">Leaves</tissue>
    </source>
</reference>
<keyword evidence="4" id="KW-1185">Reference proteome</keyword>
<feature type="compositionally biased region" description="Polar residues" evidence="1">
    <location>
        <begin position="295"/>
        <end position="326"/>
    </location>
</feature>
<gene>
    <name evidence="3" type="ORF">LUZ62_059583</name>
</gene>
<feature type="region of interest" description="Disordered" evidence="1">
    <location>
        <begin position="295"/>
        <end position="347"/>
    </location>
</feature>
<dbReference type="PANTHER" id="PTHR31963">
    <property type="entry name" value="RAS GUANINE NUCLEOTIDE EXCHANGE FACTOR K"/>
    <property type="match status" value="1"/>
</dbReference>
<feature type="transmembrane region" description="Helical" evidence="2">
    <location>
        <begin position="101"/>
        <end position="123"/>
    </location>
</feature>
<accession>A0AAV8E6X1</accession>
<feature type="transmembrane region" description="Helical" evidence="2">
    <location>
        <begin position="61"/>
        <end position="81"/>
    </location>
</feature>
<evidence type="ECO:0000313" key="3">
    <source>
        <dbReference type="EMBL" id="KAJ4775326.1"/>
    </source>
</evidence>
<organism evidence="3 4">
    <name type="scientific">Rhynchospora pubera</name>
    <dbReference type="NCBI Taxonomy" id="906938"/>
    <lineage>
        <taxon>Eukaryota</taxon>
        <taxon>Viridiplantae</taxon>
        <taxon>Streptophyta</taxon>
        <taxon>Embryophyta</taxon>
        <taxon>Tracheophyta</taxon>
        <taxon>Spermatophyta</taxon>
        <taxon>Magnoliopsida</taxon>
        <taxon>Liliopsida</taxon>
        <taxon>Poales</taxon>
        <taxon>Cyperaceae</taxon>
        <taxon>Cyperoideae</taxon>
        <taxon>Rhynchosporeae</taxon>
        <taxon>Rhynchospora</taxon>
    </lineage>
</organism>
<feature type="transmembrane region" description="Helical" evidence="2">
    <location>
        <begin position="33"/>
        <end position="54"/>
    </location>
</feature>
<dbReference type="PANTHER" id="PTHR31963:SF4">
    <property type="entry name" value="GUSTATORY RECEPTOR"/>
    <property type="match status" value="1"/>
</dbReference>
<evidence type="ECO:0000256" key="2">
    <source>
        <dbReference type="SAM" id="Phobius"/>
    </source>
</evidence>
<feature type="transmembrane region" description="Helical" evidence="2">
    <location>
        <begin position="135"/>
        <end position="161"/>
    </location>
</feature>
<feature type="transmembrane region" description="Helical" evidence="2">
    <location>
        <begin position="249"/>
        <end position="269"/>
    </location>
</feature>
<evidence type="ECO:0000313" key="4">
    <source>
        <dbReference type="Proteomes" id="UP001140206"/>
    </source>
</evidence>
<feature type="transmembrane region" description="Helical" evidence="2">
    <location>
        <begin position="383"/>
        <end position="401"/>
    </location>
</feature>
<dbReference type="Pfam" id="PF12056">
    <property type="entry name" value="DUF3537"/>
    <property type="match status" value="1"/>
</dbReference>
<proteinExistence type="predicted"/>
<dbReference type="EMBL" id="JAMFTS010000003">
    <property type="protein sequence ID" value="KAJ4775326.1"/>
    <property type="molecule type" value="Genomic_DNA"/>
</dbReference>
<dbReference type="Proteomes" id="UP001140206">
    <property type="component" value="Chromosome 3"/>
</dbReference>
<keyword evidence="2" id="KW-0812">Transmembrane</keyword>
<evidence type="ECO:0008006" key="5">
    <source>
        <dbReference type="Google" id="ProtNLM"/>
    </source>
</evidence>
<protein>
    <recommendedName>
        <fullName evidence="5">Gustatory receptor</fullName>
    </recommendedName>
</protein>
<keyword evidence="2" id="KW-0472">Membrane</keyword>
<dbReference type="InterPro" id="IPR021924">
    <property type="entry name" value="DUF3537"/>
</dbReference>
<feature type="transmembrane region" description="Helical" evidence="2">
    <location>
        <begin position="216"/>
        <end position="237"/>
    </location>
</feature>
<keyword evidence="2" id="KW-1133">Transmembrane helix</keyword>